<dbReference type="PANTHER" id="PTHR28055">
    <property type="entry name" value="ALTERED INHERITANCE OF MITOCHONDRIA PROTEIN 41, MITOCHONDRIAL"/>
    <property type="match status" value="1"/>
</dbReference>
<comment type="caution">
    <text evidence="2">The sequence shown here is derived from an EMBL/GenBank/DDBJ whole genome shotgun (WGS) entry which is preliminary data.</text>
</comment>
<dbReference type="GO" id="GO:0005739">
    <property type="term" value="C:mitochondrion"/>
    <property type="evidence" value="ECO:0007669"/>
    <property type="project" value="UniProtKB-SubCell"/>
</dbReference>
<dbReference type="Gene3D" id="1.10.1510.10">
    <property type="entry name" value="Uncharacterised protein YqeY/AIM41 PF09424, N-terminal domain"/>
    <property type="match status" value="1"/>
</dbReference>
<reference evidence="2" key="1">
    <citation type="submission" date="2023-02" db="EMBL/GenBank/DDBJ databases">
        <title>Identification and recombinant expression of a fungal hydrolase from Papiliotrema laurentii that hydrolyzes apple cutin and clears colloidal polyester polyurethane.</title>
        <authorList>
            <consortium name="DOE Joint Genome Institute"/>
            <person name="Roman V.A."/>
            <person name="Bojanowski C."/>
            <person name="Crable B.R."/>
            <person name="Wagner D.N."/>
            <person name="Hung C.S."/>
            <person name="Nadeau L.J."/>
            <person name="Schratz L."/>
            <person name="Haridas S."/>
            <person name="Pangilinan J."/>
            <person name="Lipzen A."/>
            <person name="Na H."/>
            <person name="Yan M."/>
            <person name="Ng V."/>
            <person name="Grigoriev I.V."/>
            <person name="Spatafora J.W."/>
            <person name="Barlow D."/>
            <person name="Biffinger J."/>
            <person name="Kelley-Loughnane N."/>
            <person name="Varaljay V.A."/>
            <person name="Crookes-Goodson W.J."/>
        </authorList>
    </citation>
    <scope>NUCLEOTIDE SEQUENCE</scope>
    <source>
        <strain evidence="2">5307AH</strain>
    </source>
</reference>
<comment type="subcellular location">
    <subcellularLocation>
        <location evidence="1">Mitochondrion</location>
    </subcellularLocation>
</comment>
<proteinExistence type="inferred from homology"/>
<gene>
    <name evidence="1" type="primary">AIM41</name>
    <name evidence="2" type="ORF">DB88DRAFT_519578</name>
</gene>
<dbReference type="AlphaFoldDB" id="A0AAD9CU60"/>
<keyword evidence="1" id="KW-0496">Mitochondrion</keyword>
<dbReference type="GO" id="GO:0016884">
    <property type="term" value="F:carbon-nitrogen ligase activity, with glutamine as amido-N-donor"/>
    <property type="evidence" value="ECO:0007669"/>
    <property type="project" value="UniProtKB-UniRule"/>
</dbReference>
<evidence type="ECO:0000313" key="3">
    <source>
        <dbReference type="Proteomes" id="UP001182556"/>
    </source>
</evidence>
<dbReference type="InterPro" id="IPR042184">
    <property type="entry name" value="YqeY/Aim41_N"/>
</dbReference>
<evidence type="ECO:0000313" key="2">
    <source>
        <dbReference type="EMBL" id="KAK1920904.1"/>
    </source>
</evidence>
<keyword evidence="3" id="KW-1185">Reference proteome</keyword>
<accession>A0AAD9CU60</accession>
<dbReference type="InterPro" id="IPR003789">
    <property type="entry name" value="Asn/Gln_tRNA_amidoTrase-B-like"/>
</dbReference>
<comment type="similarity">
    <text evidence="1">Belongs to the AIM41 family.</text>
</comment>
<dbReference type="InterPro" id="IPR019004">
    <property type="entry name" value="YqeY/Aim41"/>
</dbReference>
<dbReference type="Proteomes" id="UP001182556">
    <property type="component" value="Unassembled WGS sequence"/>
</dbReference>
<name>A0AAD9CU60_PAPLA</name>
<protein>
    <recommendedName>
        <fullName evidence="1">Altered inheritance of mitochondria protein 41</fullName>
    </recommendedName>
</protein>
<dbReference type="SUPFAM" id="SSF89095">
    <property type="entry name" value="GatB/YqeY motif"/>
    <property type="match status" value="1"/>
</dbReference>
<evidence type="ECO:0000256" key="1">
    <source>
        <dbReference type="RuleBase" id="RU365099"/>
    </source>
</evidence>
<sequence>MPSLRLAFAARSSLRASRSLHSSALLRDLEKSALEVRLRDGLKTAMKSKDKASLTCLKSILADITNIAKSGPNPNEHLSESAVMQTLRKGIKDRNTAAESYAPGSPSAHEDNYTNLTNEIKLLQSYLPSAPSAESIGNSISEIIASLDESVKQSKGVQGVVMKALWEKLGESAGGVDRKEIGKLVADALKK</sequence>
<dbReference type="Pfam" id="PF09424">
    <property type="entry name" value="YqeY"/>
    <property type="match status" value="1"/>
</dbReference>
<dbReference type="EMBL" id="JAODAN010000012">
    <property type="protein sequence ID" value="KAK1920904.1"/>
    <property type="molecule type" value="Genomic_DNA"/>
</dbReference>
<dbReference type="PANTHER" id="PTHR28055:SF1">
    <property type="entry name" value="ALTERED INHERITANCE OF MITOCHONDRIA PROTEIN 41, MITOCHONDRIAL"/>
    <property type="match status" value="1"/>
</dbReference>
<organism evidence="2 3">
    <name type="scientific">Papiliotrema laurentii</name>
    <name type="common">Cryptococcus laurentii</name>
    <dbReference type="NCBI Taxonomy" id="5418"/>
    <lineage>
        <taxon>Eukaryota</taxon>
        <taxon>Fungi</taxon>
        <taxon>Dikarya</taxon>
        <taxon>Basidiomycota</taxon>
        <taxon>Agaricomycotina</taxon>
        <taxon>Tremellomycetes</taxon>
        <taxon>Tremellales</taxon>
        <taxon>Rhynchogastremaceae</taxon>
        <taxon>Papiliotrema</taxon>
    </lineage>
</organism>